<evidence type="ECO:0000256" key="4">
    <source>
        <dbReference type="ARBA" id="ARBA00022475"/>
    </source>
</evidence>
<feature type="transmembrane region" description="Helical" evidence="13">
    <location>
        <begin position="174"/>
        <end position="196"/>
    </location>
</feature>
<dbReference type="GO" id="GO:0005886">
    <property type="term" value="C:plasma membrane"/>
    <property type="evidence" value="ECO:0007669"/>
    <property type="project" value="UniProtKB-SubCell"/>
</dbReference>
<dbReference type="InterPro" id="IPR016174">
    <property type="entry name" value="Di-haem_cyt_TM"/>
</dbReference>
<dbReference type="AlphaFoldDB" id="A0A1E7Z695"/>
<dbReference type="SUPFAM" id="SSF101874">
    <property type="entry name" value="YceI-like"/>
    <property type="match status" value="1"/>
</dbReference>
<evidence type="ECO:0000256" key="11">
    <source>
        <dbReference type="ARBA" id="ARBA00023136"/>
    </source>
</evidence>
<dbReference type="SUPFAM" id="SSF81342">
    <property type="entry name" value="Transmembrane di-heme cytochromes"/>
    <property type="match status" value="1"/>
</dbReference>
<dbReference type="EMBL" id="MDHN01000041">
    <property type="protein sequence ID" value="OFC69079.1"/>
    <property type="molecule type" value="Genomic_DNA"/>
</dbReference>
<dbReference type="GO" id="GO:0046872">
    <property type="term" value="F:metal ion binding"/>
    <property type="evidence" value="ECO:0007669"/>
    <property type="project" value="UniProtKB-KW"/>
</dbReference>
<dbReference type="GO" id="GO:0020037">
    <property type="term" value="F:heme binding"/>
    <property type="evidence" value="ECO:0007669"/>
    <property type="project" value="TreeGrafter"/>
</dbReference>
<dbReference type="Gene3D" id="1.20.950.20">
    <property type="entry name" value="Transmembrane di-heme cytochromes, Chain C"/>
    <property type="match status" value="1"/>
</dbReference>
<proteinExistence type="inferred from homology"/>
<evidence type="ECO:0000256" key="2">
    <source>
        <dbReference type="ARBA" id="ARBA00004651"/>
    </source>
</evidence>
<evidence type="ECO:0000256" key="13">
    <source>
        <dbReference type="SAM" id="Phobius"/>
    </source>
</evidence>
<dbReference type="GO" id="GO:0022904">
    <property type="term" value="P:respiratory electron transport chain"/>
    <property type="evidence" value="ECO:0007669"/>
    <property type="project" value="InterPro"/>
</dbReference>
<sequence length="396" mass="43422">MTTTPYNLVARILHWAIAILIFWAIGLGLIAEDMPNSPDKIELFVLHKSAGFTVLVLAIIRLFWRLMHPPAPLGLPPLQEKMAAAGHWGLYLLMLAVPFSGWLLNSTAGYPFAWFNLVSIPHIPGLEGESRDLYSSLHVYLFYGIALMVAGHVAMLVVHKLFDGVNLLPRMLPGKVFVGASALIITLAVLLGFSFYKAERATPESTDSPQAVAQLPAAHEAVADASQTATETDSPLWQLVATPDNFTFTNSYAGQPFVGAIREFTPKIYFDPANPADGVIDVTINTQSITTNNKDWDGTIKGGQWFSTDAFPQAHYISRDIRAEDGKFVANGDLTLKGITKPIAVTFEWQEENSTAKFVGSATIDRREFEIGSGSWATNDSVAFEVVLDIDLQLKR</sequence>
<feature type="transmembrane region" description="Helical" evidence="13">
    <location>
        <begin position="140"/>
        <end position="162"/>
    </location>
</feature>
<keyword evidence="8" id="KW-0249">Electron transport</keyword>
<comment type="similarity">
    <text evidence="12">Belongs to the cytochrome b561 family.</text>
</comment>
<dbReference type="Gene3D" id="2.40.128.110">
    <property type="entry name" value="Lipid/polyisoprenoid-binding, YceI-like"/>
    <property type="match status" value="1"/>
</dbReference>
<dbReference type="PANTHER" id="PTHR30529:SF7">
    <property type="entry name" value="CYTOCHROME B561 BACTERIAL_NI-HYDROGENASE DOMAIN-CONTAINING PROTEIN"/>
    <property type="match status" value="1"/>
</dbReference>
<keyword evidence="3" id="KW-0813">Transport</keyword>
<dbReference type="Pfam" id="PF01292">
    <property type="entry name" value="Ni_hydr_CYTB"/>
    <property type="match status" value="1"/>
</dbReference>
<comment type="cofactor">
    <cofactor evidence="1">
        <name>heme b</name>
        <dbReference type="ChEBI" id="CHEBI:60344"/>
    </cofactor>
</comment>
<protein>
    <recommendedName>
        <fullName evidence="14">Lipid/polyisoprenoid-binding YceI-like domain-containing protein</fullName>
    </recommendedName>
</protein>
<keyword evidence="5" id="KW-0349">Heme</keyword>
<gene>
    <name evidence="15" type="ORF">BFC18_20305</name>
</gene>
<dbReference type="Proteomes" id="UP000175691">
    <property type="component" value="Unassembled WGS sequence"/>
</dbReference>
<dbReference type="OrthoDB" id="9793784at2"/>
<keyword evidence="10" id="KW-0408">Iron</keyword>
<evidence type="ECO:0000259" key="14">
    <source>
        <dbReference type="SMART" id="SM00867"/>
    </source>
</evidence>
<dbReference type="InterPro" id="IPR036761">
    <property type="entry name" value="TTHA0802/YceI-like_sf"/>
</dbReference>
<dbReference type="Pfam" id="PF04264">
    <property type="entry name" value="YceI"/>
    <property type="match status" value="1"/>
</dbReference>
<dbReference type="InterPro" id="IPR011577">
    <property type="entry name" value="Cyt_b561_bac/Ni-Hgenase"/>
</dbReference>
<comment type="caution">
    <text evidence="15">The sequence shown here is derived from an EMBL/GenBank/DDBJ whole genome shotgun (WGS) entry which is preliminary data.</text>
</comment>
<feature type="domain" description="Lipid/polyisoprenoid-binding YceI-like" evidence="14">
    <location>
        <begin position="236"/>
        <end position="395"/>
    </location>
</feature>
<reference evidence="15 16" key="1">
    <citation type="submission" date="2016-08" db="EMBL/GenBank/DDBJ databases">
        <authorList>
            <person name="Seilhamer J.J."/>
        </authorList>
    </citation>
    <scope>NUCLEOTIDE SEQUENCE [LARGE SCALE GENOMIC DNA]</scope>
    <source>
        <strain evidence="15 16">KCTC 42603</strain>
    </source>
</reference>
<keyword evidence="11 13" id="KW-0472">Membrane</keyword>
<keyword evidence="9 13" id="KW-1133">Transmembrane helix</keyword>
<evidence type="ECO:0000256" key="8">
    <source>
        <dbReference type="ARBA" id="ARBA00022982"/>
    </source>
</evidence>
<evidence type="ECO:0000256" key="12">
    <source>
        <dbReference type="ARBA" id="ARBA00037975"/>
    </source>
</evidence>
<dbReference type="PANTHER" id="PTHR30529">
    <property type="entry name" value="CYTOCHROME B561"/>
    <property type="match status" value="1"/>
</dbReference>
<evidence type="ECO:0000256" key="7">
    <source>
        <dbReference type="ARBA" id="ARBA00022723"/>
    </source>
</evidence>
<evidence type="ECO:0000256" key="9">
    <source>
        <dbReference type="ARBA" id="ARBA00022989"/>
    </source>
</evidence>
<feature type="transmembrane region" description="Helical" evidence="13">
    <location>
        <begin position="43"/>
        <end position="64"/>
    </location>
</feature>
<evidence type="ECO:0000256" key="10">
    <source>
        <dbReference type="ARBA" id="ARBA00023004"/>
    </source>
</evidence>
<dbReference type="RefSeq" id="WP_070127247.1">
    <property type="nucleotide sequence ID" value="NZ_MDHN01000041.1"/>
</dbReference>
<name>A0A1E7Z695_9ALTE</name>
<feature type="transmembrane region" description="Helical" evidence="13">
    <location>
        <begin position="12"/>
        <end position="31"/>
    </location>
</feature>
<evidence type="ECO:0000256" key="1">
    <source>
        <dbReference type="ARBA" id="ARBA00001970"/>
    </source>
</evidence>
<evidence type="ECO:0000256" key="5">
    <source>
        <dbReference type="ARBA" id="ARBA00022617"/>
    </source>
</evidence>
<evidence type="ECO:0000256" key="6">
    <source>
        <dbReference type="ARBA" id="ARBA00022692"/>
    </source>
</evidence>
<dbReference type="InterPro" id="IPR052168">
    <property type="entry name" value="Cytochrome_b561_oxidase"/>
</dbReference>
<evidence type="ECO:0000313" key="16">
    <source>
        <dbReference type="Proteomes" id="UP000175691"/>
    </source>
</evidence>
<dbReference type="InterPro" id="IPR007372">
    <property type="entry name" value="Lipid/polyisoprenoid-bd_YceI"/>
</dbReference>
<keyword evidence="7" id="KW-0479">Metal-binding</keyword>
<keyword evidence="6 13" id="KW-0812">Transmembrane</keyword>
<dbReference type="GO" id="GO:0009055">
    <property type="term" value="F:electron transfer activity"/>
    <property type="evidence" value="ECO:0007669"/>
    <property type="project" value="InterPro"/>
</dbReference>
<organism evidence="15 16">
    <name type="scientific">Alteromonas confluentis</name>
    <dbReference type="NCBI Taxonomy" id="1656094"/>
    <lineage>
        <taxon>Bacteria</taxon>
        <taxon>Pseudomonadati</taxon>
        <taxon>Pseudomonadota</taxon>
        <taxon>Gammaproteobacteria</taxon>
        <taxon>Alteromonadales</taxon>
        <taxon>Alteromonadaceae</taxon>
        <taxon>Alteromonas/Salinimonas group</taxon>
        <taxon>Alteromonas</taxon>
    </lineage>
</organism>
<comment type="subcellular location">
    <subcellularLocation>
        <location evidence="2">Cell membrane</location>
        <topology evidence="2">Multi-pass membrane protein</topology>
    </subcellularLocation>
</comment>
<keyword evidence="4" id="KW-1003">Cell membrane</keyword>
<evidence type="ECO:0000256" key="3">
    <source>
        <dbReference type="ARBA" id="ARBA00022448"/>
    </source>
</evidence>
<dbReference type="SMART" id="SM00867">
    <property type="entry name" value="YceI"/>
    <property type="match status" value="1"/>
</dbReference>
<accession>A0A1E7Z695</accession>
<feature type="transmembrane region" description="Helical" evidence="13">
    <location>
        <begin position="85"/>
        <end position="104"/>
    </location>
</feature>
<evidence type="ECO:0000313" key="15">
    <source>
        <dbReference type="EMBL" id="OFC69079.1"/>
    </source>
</evidence>
<keyword evidence="16" id="KW-1185">Reference proteome</keyword>
<dbReference type="STRING" id="1656094.BFC18_20305"/>